<comment type="catalytic activity">
    <reaction evidence="24">
        <text>a neolactoside nLc4Cer + CMP-N-acetyl-beta-neuraminate = a neolactoside IV(3)-alpha-NeuAc-nLc4Cer + CMP + H(+)</text>
        <dbReference type="Rhea" id="RHEA:65432"/>
        <dbReference type="ChEBI" id="CHEBI:15378"/>
        <dbReference type="ChEBI" id="CHEBI:57812"/>
        <dbReference type="ChEBI" id="CHEBI:60377"/>
        <dbReference type="ChEBI" id="CHEBI:90376"/>
        <dbReference type="ChEBI" id="CHEBI:90390"/>
    </reaction>
    <physiologicalReaction direction="left-to-right" evidence="24">
        <dbReference type="Rhea" id="RHEA:65433"/>
    </physiologicalReaction>
</comment>
<reference evidence="34" key="1">
    <citation type="submission" date="2025-08" db="UniProtKB">
        <authorList>
            <consortium name="Ensembl"/>
        </authorList>
    </citation>
    <scope>IDENTIFICATION</scope>
</reference>
<evidence type="ECO:0000256" key="22">
    <source>
        <dbReference type="ARBA" id="ARBA00049294"/>
    </source>
</evidence>
<evidence type="ECO:0000256" key="14">
    <source>
        <dbReference type="ARBA" id="ARBA00036292"/>
    </source>
</evidence>
<comment type="catalytic activity">
    <reaction evidence="26">
        <text>a ganglioside GT1c (d18:1(4E)) + CMP-N-acetyl-beta-neuraminate = a ganglioside GQ1c (d18:1(4E)) + CMP + H(+)</text>
        <dbReference type="Rhea" id="RHEA:47588"/>
        <dbReference type="ChEBI" id="CHEBI:15378"/>
        <dbReference type="ChEBI" id="CHEBI:57812"/>
        <dbReference type="ChEBI" id="CHEBI:60377"/>
        <dbReference type="ChEBI" id="CHEBI:87789"/>
        <dbReference type="ChEBI" id="CHEBI:87791"/>
    </reaction>
    <physiologicalReaction direction="left-to-right" evidence="26">
        <dbReference type="Rhea" id="RHEA:47589"/>
    </physiologicalReaction>
</comment>
<dbReference type="GeneTree" id="ENSGT00940000158893"/>
<dbReference type="GO" id="GO:0097503">
    <property type="term" value="P:sialylation"/>
    <property type="evidence" value="ECO:0007669"/>
    <property type="project" value="Ensembl"/>
</dbReference>
<protein>
    <recommendedName>
        <fullName evidence="27">CMP-N-acetylneuraminate-beta-galactosamide-alpha-2,3-sialyltransferase 4</fullName>
        <ecNumber evidence="16">2.4.3.2</ecNumber>
        <ecNumber evidence="17">2.4.3.4</ecNumber>
        <ecNumber evidence="23">2.4.3.6</ecNumber>
    </recommendedName>
    <alternativeName>
        <fullName evidence="28">Alpha 2,3-sialyltransferase IV</fullName>
    </alternativeName>
    <alternativeName>
        <fullName evidence="18">Gal-beta-1,3-GalNAc-alpha-2,3-sialyltransferase</fullName>
    </alternativeName>
    <alternativeName>
        <fullName evidence="30">Gal-beta-1,4-GlcNAc-alpha-2,3-sialyltransferase</fullName>
    </alternativeName>
    <alternativeName>
        <fullName evidence="29">N-acetyllactosaminide alpha-2,3-sialyltransferase</fullName>
    </alternativeName>
    <alternativeName>
        <fullName evidence="31">ST3Gal IV</fullName>
    </alternativeName>
    <alternativeName>
        <fullName evidence="32">Sialyltransferase 4C</fullName>
    </alternativeName>
</protein>
<comment type="catalytic activity">
    <reaction evidence="25">
        <text>a beta-D-galactosyl-(1-&gt;3)-N-acetyl-beta-D-galactosaminyl derivative + CMP-N-acetyl-beta-neuraminate = an N-acetyl-alpha-neuraminyl-(2-&gt;3)-beta-D-galactosyl-(1-&gt;3)-N-acetyl-beta-D-galactosaminyl derivative + CMP + H(+)</text>
        <dbReference type="Rhea" id="RHEA:52380"/>
        <dbReference type="ChEBI" id="CHEBI:15378"/>
        <dbReference type="ChEBI" id="CHEBI:57812"/>
        <dbReference type="ChEBI" id="CHEBI:60377"/>
        <dbReference type="ChEBI" id="CHEBI:136588"/>
        <dbReference type="ChEBI" id="CHEBI:136589"/>
        <dbReference type="EC" id="2.4.3.2"/>
    </reaction>
    <physiologicalReaction direction="left-to-right" evidence="25">
        <dbReference type="Rhea" id="RHEA:52381"/>
    </physiologicalReaction>
</comment>
<dbReference type="GO" id="GO:0030194">
    <property type="term" value="P:positive regulation of blood coagulation"/>
    <property type="evidence" value="ECO:0007669"/>
    <property type="project" value="Ensembl"/>
</dbReference>
<keyword evidence="9" id="KW-0333">Golgi apparatus</keyword>
<dbReference type="GO" id="GO:0009247">
    <property type="term" value="P:glycolipid biosynthetic process"/>
    <property type="evidence" value="ECO:0007669"/>
    <property type="project" value="Ensembl"/>
</dbReference>
<dbReference type="GO" id="GO:0008118">
    <property type="term" value="F:N-acetyllactosaminide alpha-2,3-sialyltransferase activity"/>
    <property type="evidence" value="ECO:0007669"/>
    <property type="project" value="UniProtKB-EC"/>
</dbReference>
<evidence type="ECO:0000256" key="27">
    <source>
        <dbReference type="ARBA" id="ARBA00072813"/>
    </source>
</evidence>
<evidence type="ECO:0000256" key="29">
    <source>
        <dbReference type="ARBA" id="ARBA00076295"/>
    </source>
</evidence>
<evidence type="ECO:0000256" key="25">
    <source>
        <dbReference type="ARBA" id="ARBA00051975"/>
    </source>
</evidence>
<evidence type="ECO:0000256" key="13">
    <source>
        <dbReference type="ARBA" id="ARBA00023180"/>
    </source>
</evidence>
<dbReference type="GO" id="GO:0009101">
    <property type="term" value="P:glycoprotein biosynthetic process"/>
    <property type="evidence" value="ECO:0007669"/>
    <property type="project" value="Ensembl"/>
</dbReference>
<dbReference type="InterPro" id="IPR001675">
    <property type="entry name" value="Glyco_trans_29"/>
</dbReference>
<feature type="transmembrane region" description="Helical" evidence="33">
    <location>
        <begin position="84"/>
        <end position="101"/>
    </location>
</feature>
<dbReference type="GO" id="GO:0032580">
    <property type="term" value="C:Golgi cisterna membrane"/>
    <property type="evidence" value="ECO:0007669"/>
    <property type="project" value="UniProtKB-SubCell"/>
</dbReference>
<evidence type="ECO:0000256" key="28">
    <source>
        <dbReference type="ARBA" id="ARBA00075868"/>
    </source>
</evidence>
<evidence type="ECO:0000256" key="4">
    <source>
        <dbReference type="ARBA" id="ARBA00022676"/>
    </source>
</evidence>
<name>A0A670YXU2_PSETE</name>
<evidence type="ECO:0000256" key="8">
    <source>
        <dbReference type="ARBA" id="ARBA00022989"/>
    </source>
</evidence>
<keyword evidence="35" id="KW-1185">Reference proteome</keyword>
<keyword evidence="8 33" id="KW-1133">Transmembrane helix</keyword>
<evidence type="ECO:0000256" key="19">
    <source>
        <dbReference type="ARBA" id="ARBA00043673"/>
    </source>
</evidence>
<dbReference type="Proteomes" id="UP000472273">
    <property type="component" value="Unplaced"/>
</dbReference>
<dbReference type="InterPro" id="IPR051142">
    <property type="entry name" value="Glycosyltransferase_29"/>
</dbReference>
<dbReference type="GO" id="GO:0009312">
    <property type="term" value="P:oligosaccharide biosynthetic process"/>
    <property type="evidence" value="ECO:0007669"/>
    <property type="project" value="Ensembl"/>
</dbReference>
<dbReference type="OMA" id="WEPCYLL"/>
<evidence type="ECO:0000256" key="5">
    <source>
        <dbReference type="ARBA" id="ARBA00022679"/>
    </source>
</evidence>
<dbReference type="FunFam" id="3.90.1480.20:FF:000005">
    <property type="entry name" value="ST3 beta-galactoside alpha-2,3-sialyltransferase 4"/>
    <property type="match status" value="1"/>
</dbReference>
<proteinExistence type="inferred from homology"/>
<evidence type="ECO:0000256" key="15">
    <source>
        <dbReference type="ARBA" id="ARBA00037859"/>
    </source>
</evidence>
<comment type="subcellular location">
    <subcellularLocation>
        <location evidence="1">Golgi apparatus membrane</location>
        <topology evidence="1">Single-pass type II membrane protein</topology>
    </subcellularLocation>
    <subcellularLocation>
        <location evidence="15">Golgi apparatus</location>
        <location evidence="15">Golgi stack membrane</location>
    </subcellularLocation>
</comment>
<dbReference type="EC" id="2.4.3.2" evidence="16"/>
<keyword evidence="6 33" id="KW-0812">Transmembrane</keyword>
<keyword evidence="7" id="KW-0735">Signal-anchor</keyword>
<evidence type="ECO:0000256" key="12">
    <source>
        <dbReference type="ARBA" id="ARBA00023157"/>
    </source>
</evidence>
<evidence type="ECO:0000256" key="26">
    <source>
        <dbReference type="ARBA" id="ARBA00052660"/>
    </source>
</evidence>
<comment type="catalytic activity">
    <reaction evidence="21">
        <text>a neolactoside nLc4Cer(d18:1(4E)) + CMP-N-acetyl-beta-neuraminate = a neolactoside IV(3)-alpha-NeuAc-nLc4Cer(d18:1(4E)) + CMP + H(+)</text>
        <dbReference type="Rhea" id="RHEA:18913"/>
        <dbReference type="ChEBI" id="CHEBI:15378"/>
        <dbReference type="ChEBI" id="CHEBI:17006"/>
        <dbReference type="ChEBI" id="CHEBI:57812"/>
        <dbReference type="ChEBI" id="CHEBI:58665"/>
        <dbReference type="ChEBI" id="CHEBI:60377"/>
        <dbReference type="EC" id="2.4.3.6"/>
    </reaction>
    <physiologicalReaction direction="left-to-right" evidence="21">
        <dbReference type="Rhea" id="RHEA:18914"/>
    </physiologicalReaction>
</comment>
<evidence type="ECO:0000256" key="24">
    <source>
        <dbReference type="ARBA" id="ARBA00051076"/>
    </source>
</evidence>
<evidence type="ECO:0000256" key="7">
    <source>
        <dbReference type="ARBA" id="ARBA00022968"/>
    </source>
</evidence>
<accession>A0A670YXU2</accession>
<comment type="catalytic activity">
    <reaction evidence="19">
        <text>a ganglioside GA1 (d18:1(4E)) + CMP-N-acetyl-beta-neuraminate = a ganglioside GM1b (d18:1(4E)) + CMP + H(+)</text>
        <dbReference type="Rhea" id="RHEA:47560"/>
        <dbReference type="ChEBI" id="CHEBI:15378"/>
        <dbReference type="ChEBI" id="CHEBI:27938"/>
        <dbReference type="ChEBI" id="CHEBI:57812"/>
        <dbReference type="ChEBI" id="CHEBI:60377"/>
        <dbReference type="ChEBI" id="CHEBI:78568"/>
    </reaction>
    <physiologicalReaction direction="left-to-right" evidence="19">
        <dbReference type="Rhea" id="RHEA:47561"/>
    </physiologicalReaction>
</comment>
<dbReference type="GO" id="GO:0047288">
    <property type="term" value="F:beta-D-galactosyl-(1-&gt;3)-N-acetyl-beta-D-galactosaminide alpha-2,3- sialyltransferase"/>
    <property type="evidence" value="ECO:0007669"/>
    <property type="project" value="UniProtKB-EC"/>
</dbReference>
<keyword evidence="5" id="KW-0808">Transferase</keyword>
<dbReference type="AlphaFoldDB" id="A0A670YXU2"/>
<evidence type="ECO:0000256" key="30">
    <source>
        <dbReference type="ARBA" id="ARBA00076532"/>
    </source>
</evidence>
<comment type="similarity">
    <text evidence="3">Belongs to the glycosyltransferase 29 family.</text>
</comment>
<evidence type="ECO:0000313" key="34">
    <source>
        <dbReference type="Ensembl" id="ENSPTXP00000013521.1"/>
    </source>
</evidence>
<dbReference type="Pfam" id="PF00777">
    <property type="entry name" value="Glyco_transf_29"/>
    <property type="match status" value="1"/>
</dbReference>
<evidence type="ECO:0000313" key="35">
    <source>
        <dbReference type="Proteomes" id="UP000472273"/>
    </source>
</evidence>
<dbReference type="GO" id="GO:0000139">
    <property type="term" value="C:Golgi membrane"/>
    <property type="evidence" value="ECO:0007669"/>
    <property type="project" value="UniProtKB-SubCell"/>
</dbReference>
<keyword evidence="10" id="KW-0443">Lipid metabolism</keyword>
<reference evidence="34" key="2">
    <citation type="submission" date="2025-09" db="UniProtKB">
        <authorList>
            <consortium name="Ensembl"/>
        </authorList>
    </citation>
    <scope>IDENTIFICATION</scope>
</reference>
<dbReference type="Gene3D" id="3.90.1480.20">
    <property type="entry name" value="Glycosyl transferase family 29"/>
    <property type="match status" value="1"/>
</dbReference>
<dbReference type="Ensembl" id="ENSPTXT00000013942.1">
    <property type="protein sequence ID" value="ENSPTXP00000013521.1"/>
    <property type="gene ID" value="ENSPTXG00000009415.1"/>
</dbReference>
<evidence type="ECO:0000256" key="9">
    <source>
        <dbReference type="ARBA" id="ARBA00023034"/>
    </source>
</evidence>
<dbReference type="GO" id="GO:0003836">
    <property type="term" value="F:beta-galactoside (CMP) alpha-2,3-sialyltransferase activity"/>
    <property type="evidence" value="ECO:0007669"/>
    <property type="project" value="UniProtKB-EC"/>
</dbReference>
<evidence type="ECO:0000256" key="6">
    <source>
        <dbReference type="ARBA" id="ARBA00022692"/>
    </source>
</evidence>
<evidence type="ECO:0000256" key="32">
    <source>
        <dbReference type="ARBA" id="ARBA00082801"/>
    </source>
</evidence>
<evidence type="ECO:0000256" key="23">
    <source>
        <dbReference type="ARBA" id="ARBA00049726"/>
    </source>
</evidence>
<keyword evidence="11 33" id="KW-0472">Membrane</keyword>
<evidence type="ECO:0000256" key="10">
    <source>
        <dbReference type="ARBA" id="ARBA00023098"/>
    </source>
</evidence>
<comment type="catalytic activity">
    <reaction evidence="22">
        <text>a beta-D-galactosyl-(1-&gt;4)-N-acetyl-beta-D-glucosaminyl derivative + CMP-N-acetyl-beta-neuraminate = an N-acetyl-alpha-neuraminyl-(2-&gt;3)-beta-D-galactosyl-(1-&gt;4)-N-acetyl-beta-D-glucosaminyl derivative + CMP + H(+)</text>
        <dbReference type="Rhea" id="RHEA:52316"/>
        <dbReference type="ChEBI" id="CHEBI:15378"/>
        <dbReference type="ChEBI" id="CHEBI:57812"/>
        <dbReference type="ChEBI" id="CHEBI:60377"/>
        <dbReference type="ChEBI" id="CHEBI:133507"/>
        <dbReference type="ChEBI" id="CHEBI:136545"/>
        <dbReference type="EC" id="2.4.3.6"/>
    </reaction>
    <physiologicalReaction direction="left-to-right" evidence="22">
        <dbReference type="Rhea" id="RHEA:52317"/>
    </physiologicalReaction>
</comment>
<dbReference type="PANTHER" id="PTHR13713">
    <property type="entry name" value="SIALYLTRANSFERASE"/>
    <property type="match status" value="1"/>
</dbReference>
<evidence type="ECO:0000256" key="1">
    <source>
        <dbReference type="ARBA" id="ARBA00004323"/>
    </source>
</evidence>
<dbReference type="CDD" id="cd23982">
    <property type="entry name" value="GT29_ST3GAL4"/>
    <property type="match status" value="1"/>
</dbReference>
<evidence type="ECO:0000256" key="16">
    <source>
        <dbReference type="ARBA" id="ARBA00039106"/>
    </source>
</evidence>
<evidence type="ECO:0000256" key="2">
    <source>
        <dbReference type="ARBA" id="ARBA00004922"/>
    </source>
</evidence>
<comment type="catalytic activity">
    <reaction evidence="14">
        <text>a beta-D-galactosyl-(1-&gt;3)-N-acetyl-alpha-D-galactosaminyl derivative + CMP-N-acetyl-beta-neuraminate = an N-acetyl-alpha-neuraminyl-(2-&gt;3)-beta-D-galactosyl-(1-&gt;3)-N-acetyl-alpha-D-galactosaminyl derivative + CMP + H(+)</text>
        <dbReference type="Rhea" id="RHEA:21616"/>
        <dbReference type="ChEBI" id="CHEBI:15378"/>
        <dbReference type="ChEBI" id="CHEBI:57812"/>
        <dbReference type="ChEBI" id="CHEBI:60377"/>
        <dbReference type="ChEBI" id="CHEBI:133470"/>
        <dbReference type="ChEBI" id="CHEBI:139596"/>
        <dbReference type="EC" id="2.4.3.4"/>
    </reaction>
    <physiologicalReaction direction="left-to-right" evidence="14">
        <dbReference type="Rhea" id="RHEA:21617"/>
    </physiologicalReaction>
</comment>
<organism evidence="34 35">
    <name type="scientific">Pseudonaja textilis</name>
    <name type="common">Eastern brown snake</name>
    <dbReference type="NCBI Taxonomy" id="8673"/>
    <lineage>
        <taxon>Eukaryota</taxon>
        <taxon>Metazoa</taxon>
        <taxon>Chordata</taxon>
        <taxon>Craniata</taxon>
        <taxon>Vertebrata</taxon>
        <taxon>Euteleostomi</taxon>
        <taxon>Lepidosauria</taxon>
        <taxon>Squamata</taxon>
        <taxon>Bifurcata</taxon>
        <taxon>Unidentata</taxon>
        <taxon>Episquamata</taxon>
        <taxon>Toxicofera</taxon>
        <taxon>Serpentes</taxon>
        <taxon>Colubroidea</taxon>
        <taxon>Elapidae</taxon>
        <taxon>Hydrophiinae</taxon>
        <taxon>Pseudonaja</taxon>
    </lineage>
</organism>
<evidence type="ECO:0000256" key="31">
    <source>
        <dbReference type="ARBA" id="ARBA00081234"/>
    </source>
</evidence>
<evidence type="ECO:0000256" key="21">
    <source>
        <dbReference type="ARBA" id="ARBA00048162"/>
    </source>
</evidence>
<comment type="pathway">
    <text evidence="2">Protein modification; protein glycosylation.</text>
</comment>
<evidence type="ECO:0000256" key="3">
    <source>
        <dbReference type="ARBA" id="ARBA00006003"/>
    </source>
</evidence>
<sequence length="405" mass="46096">MTSLTSLVSGLLGGDPSILPAKIGSHSPFSAGTASCNPLPAKTELGRGIYKKTSNLVTPDVRHESLSCKTFPHLLIKMINKSRWKILGLLAVFLLMVWYTISREESFDFHFQDEKMTCPFKEVEKKAAQLIPNYTREPPLFLHLKDYFWVKTPSLYELPYGTKGTEDILLRLLAITTYSLPENFQSLKCRRCAVVGNGYRLRNSSIGEVINKYDIVIRLNNAPVHGYERDVGTKTTMRLFYPESAHFNPQTDNNPNTLLVLVAFKPMDFMWMETILHDKKRIRKGFWKQPPLIWDANPKQVRILNPYFMEVAAAKVLKLPIKHLWKLKEKPTTGLVAITLALHFCDVVDIAGFGYPSSDDKKQSIHYYEQITVKSMASSGHNVSHEALAIKQMLELGLVKNLTYF</sequence>
<evidence type="ECO:0000256" key="11">
    <source>
        <dbReference type="ARBA" id="ARBA00023136"/>
    </source>
</evidence>
<dbReference type="GO" id="GO:0050890">
    <property type="term" value="P:cognition"/>
    <property type="evidence" value="ECO:0007669"/>
    <property type="project" value="Ensembl"/>
</dbReference>
<evidence type="ECO:0000256" key="33">
    <source>
        <dbReference type="SAM" id="Phobius"/>
    </source>
</evidence>
<keyword evidence="4" id="KW-0328">Glycosyltransferase</keyword>
<keyword evidence="13" id="KW-0325">Glycoprotein</keyword>
<dbReference type="GO" id="GO:1903238">
    <property type="term" value="P:positive regulation of leukocyte tethering or rolling"/>
    <property type="evidence" value="ECO:0007669"/>
    <property type="project" value="Ensembl"/>
</dbReference>
<dbReference type="InterPro" id="IPR038578">
    <property type="entry name" value="GT29-like_sf"/>
</dbReference>
<dbReference type="PANTHER" id="PTHR13713:SF57">
    <property type="entry name" value="CMP-N-ACETYLNEURAMINATE-BETA-GALACTOSAMIDE-ALPHA-2,3-SIALYLTRANSFERASE 4"/>
    <property type="match status" value="1"/>
</dbReference>
<keyword evidence="12" id="KW-1015">Disulfide bond</keyword>
<evidence type="ECO:0000256" key="20">
    <source>
        <dbReference type="ARBA" id="ARBA00043773"/>
    </source>
</evidence>
<evidence type="ECO:0000256" key="17">
    <source>
        <dbReference type="ARBA" id="ARBA00039107"/>
    </source>
</evidence>
<dbReference type="EC" id="2.4.3.6" evidence="23"/>
<evidence type="ECO:0000256" key="18">
    <source>
        <dbReference type="ARBA" id="ARBA00042448"/>
    </source>
</evidence>
<comment type="catalytic activity">
    <reaction evidence="20">
        <text>a ganglioside GM1 (d18:1(4E)) + CMP-N-acetyl-beta-neuraminate = a ganglioside GD1a (d18:1(4E)) + CMP + H(+)</text>
        <dbReference type="Rhea" id="RHEA:18021"/>
        <dbReference type="ChEBI" id="CHEBI:15378"/>
        <dbReference type="ChEBI" id="CHEBI:57812"/>
        <dbReference type="ChEBI" id="CHEBI:60377"/>
        <dbReference type="ChEBI" id="CHEBI:77709"/>
        <dbReference type="ChEBI" id="CHEBI:78445"/>
        <dbReference type="EC" id="2.4.3.2"/>
    </reaction>
    <physiologicalReaction direction="left-to-right" evidence="20">
        <dbReference type="Rhea" id="RHEA:18022"/>
    </physiologicalReaction>
</comment>
<dbReference type="EC" id="2.4.3.4" evidence="17"/>
<gene>
    <name evidence="34" type="primary">ST3GAL4</name>
</gene>